<dbReference type="EMBL" id="VANS01000007">
    <property type="protein sequence ID" value="TMM49594.1"/>
    <property type="molecule type" value="Genomic_DNA"/>
</dbReference>
<gene>
    <name evidence="3" type="ORF">FDT80_17530</name>
</gene>
<dbReference type="Proteomes" id="UP000309550">
    <property type="component" value="Unassembled WGS sequence"/>
</dbReference>
<keyword evidence="2 3" id="KW-0808">Transferase</keyword>
<dbReference type="GO" id="GO:0016757">
    <property type="term" value="F:glycosyltransferase activity"/>
    <property type="evidence" value="ECO:0007669"/>
    <property type="project" value="UniProtKB-KW"/>
</dbReference>
<organism evidence="3 4">
    <name type="scientific">Sulfitobacter sabulilitoris</name>
    <dbReference type="NCBI Taxonomy" id="2562655"/>
    <lineage>
        <taxon>Bacteria</taxon>
        <taxon>Pseudomonadati</taxon>
        <taxon>Pseudomonadota</taxon>
        <taxon>Alphaproteobacteria</taxon>
        <taxon>Rhodobacterales</taxon>
        <taxon>Roseobacteraceae</taxon>
        <taxon>Sulfitobacter</taxon>
    </lineage>
</organism>
<evidence type="ECO:0000313" key="3">
    <source>
        <dbReference type="EMBL" id="TMM49594.1"/>
    </source>
</evidence>
<dbReference type="PANTHER" id="PTHR12526">
    <property type="entry name" value="GLYCOSYLTRANSFERASE"/>
    <property type="match status" value="1"/>
</dbReference>
<comment type="caution">
    <text evidence="3">The sequence shown here is derived from an EMBL/GenBank/DDBJ whole genome shotgun (WGS) entry which is preliminary data.</text>
</comment>
<dbReference type="OrthoDB" id="9790710at2"/>
<reference evidence="3 4" key="1">
    <citation type="submission" date="2019-05" db="EMBL/GenBank/DDBJ databases">
        <title>Sulfitobacter sabulilitoris sp. nov., isolated from a marine sand.</title>
        <authorList>
            <person name="Yoon J.-H."/>
        </authorList>
    </citation>
    <scope>NUCLEOTIDE SEQUENCE [LARGE SCALE GENOMIC DNA]</scope>
    <source>
        <strain evidence="3 4">HSMS-29</strain>
    </source>
</reference>
<dbReference type="CDD" id="cd03801">
    <property type="entry name" value="GT4_PimA-like"/>
    <property type="match status" value="1"/>
</dbReference>
<accession>A0A5S3P882</accession>
<keyword evidence="4" id="KW-1185">Reference proteome</keyword>
<proteinExistence type="predicted"/>
<dbReference type="Gene3D" id="3.40.50.2000">
    <property type="entry name" value="Glycogen Phosphorylase B"/>
    <property type="match status" value="2"/>
</dbReference>
<protein>
    <submittedName>
        <fullName evidence="3">Glycosyltransferase family 4 protein</fullName>
    </submittedName>
</protein>
<sequence length="421" mass="45528">MSADVIVSQLGARMHYALPRILASAGRLSRFYTDICATDGWTSQIGKLPFGNAIPAITRLAGRIPEGVPKDRIVTFPWFGLRSALIRLRNHDDAAVTRHALWAGRRFSMLVARRGYAGASGLYTFAGDGLEQIEAAKHKGLWVAVEQMNAPREVLDVLVNREQARFPDWVAGIPESSRFAEAFAQRERAEWALADLIVCPSDFVLESVRTCGGPVEKCVVVPYGVDPGDAPPERGPRTGPLRVLTAGAIGLRKGSPYVLEAAEKMRGTASFRLVGPRAIPNAQLRRLDSVAEAPGVLPRSAMRAQYEWADVFLLPSVCEGSATVVYEALAAGLPAVVTSSTGSVVRNGEEGFVTPPGDTATIIEKLNLLASDSDLVKAMSIRARRRALEFSVERYGDRLLAALPPPRRKTSSPRGPANPVR</sequence>
<name>A0A5S3P882_9RHOB</name>
<dbReference type="AlphaFoldDB" id="A0A5S3P882"/>
<dbReference type="RefSeq" id="WP_138663676.1">
    <property type="nucleotide sequence ID" value="NZ_VANS01000007.1"/>
</dbReference>
<evidence type="ECO:0000256" key="1">
    <source>
        <dbReference type="ARBA" id="ARBA00022676"/>
    </source>
</evidence>
<evidence type="ECO:0000256" key="2">
    <source>
        <dbReference type="ARBA" id="ARBA00022679"/>
    </source>
</evidence>
<keyword evidence="1" id="KW-0328">Glycosyltransferase</keyword>
<evidence type="ECO:0000313" key="4">
    <source>
        <dbReference type="Proteomes" id="UP000309550"/>
    </source>
</evidence>
<dbReference type="PANTHER" id="PTHR12526:SF510">
    <property type="entry name" value="D-INOSITOL 3-PHOSPHATE GLYCOSYLTRANSFERASE"/>
    <property type="match status" value="1"/>
</dbReference>
<dbReference type="Pfam" id="PF13692">
    <property type="entry name" value="Glyco_trans_1_4"/>
    <property type="match status" value="1"/>
</dbReference>
<dbReference type="SUPFAM" id="SSF53756">
    <property type="entry name" value="UDP-Glycosyltransferase/glycogen phosphorylase"/>
    <property type="match status" value="1"/>
</dbReference>